<dbReference type="Proteomes" id="UP000177515">
    <property type="component" value="Chromosome 2"/>
</dbReference>
<gene>
    <name evidence="1" type="ORF">BKK80_23635</name>
</gene>
<organism evidence="1 2">
    <name type="scientific">Cupriavidus malaysiensis</name>
    <dbReference type="NCBI Taxonomy" id="367825"/>
    <lineage>
        <taxon>Bacteria</taxon>
        <taxon>Pseudomonadati</taxon>
        <taxon>Pseudomonadota</taxon>
        <taxon>Betaproteobacteria</taxon>
        <taxon>Burkholderiales</taxon>
        <taxon>Burkholderiaceae</taxon>
        <taxon>Cupriavidus</taxon>
    </lineage>
</organism>
<accession>A0ABM6FAZ9</accession>
<dbReference type="Pfam" id="PF06366">
    <property type="entry name" value="FlhE"/>
    <property type="match status" value="1"/>
</dbReference>
<sequence length="153" mass="15912">MRGPGRAAPRVQACVATGVAALGLATAVPPVRADEGGPGHAWQSVVQGPMLSVRGMRILSPALRPGAMPALATGKVTSVRWQYTFSGVPPHDLQVYLCNGSRCVLLPAAQGHTEAFRGDAAAQDFTFAFLAPGRGALAPVLQGRANQVIVDYR</sequence>
<dbReference type="EMBL" id="CP017755">
    <property type="protein sequence ID" value="AOZ08877.1"/>
    <property type="molecule type" value="Genomic_DNA"/>
</dbReference>
<reference evidence="1 2" key="1">
    <citation type="submission" date="2016-10" db="EMBL/GenBank/DDBJ databases">
        <title>Complete genome sequences of three Cupriavidus strains isolated from various Malaysian environments.</title>
        <authorList>
            <person name="Abdullah A.A.-A."/>
            <person name="Shafie N.A.H."/>
            <person name="Lau N.S."/>
        </authorList>
    </citation>
    <scope>NUCLEOTIDE SEQUENCE [LARGE SCALE GENOMIC DNA]</scope>
    <source>
        <strain evidence="1 2">USMAA1020</strain>
    </source>
</reference>
<evidence type="ECO:0008006" key="3">
    <source>
        <dbReference type="Google" id="ProtNLM"/>
    </source>
</evidence>
<dbReference type="InterPro" id="IPR009420">
    <property type="entry name" value="FlhE"/>
</dbReference>
<dbReference type="RefSeq" id="WP_071021715.1">
    <property type="nucleotide sequence ID" value="NZ_CP017755.1"/>
</dbReference>
<protein>
    <recommendedName>
        <fullName evidence="3">Flagellar protein FlhE</fullName>
    </recommendedName>
</protein>
<proteinExistence type="predicted"/>
<evidence type="ECO:0000313" key="1">
    <source>
        <dbReference type="EMBL" id="AOZ08877.1"/>
    </source>
</evidence>
<name>A0ABM6FAZ9_9BURK</name>
<keyword evidence="2" id="KW-1185">Reference proteome</keyword>
<evidence type="ECO:0000313" key="2">
    <source>
        <dbReference type="Proteomes" id="UP000177515"/>
    </source>
</evidence>